<evidence type="ECO:0008006" key="3">
    <source>
        <dbReference type="Google" id="ProtNLM"/>
    </source>
</evidence>
<dbReference type="AlphaFoldDB" id="A0A0F9U6N4"/>
<gene>
    <name evidence="2" type="ORF">LCGC14_0261050</name>
</gene>
<name>A0A0F9U6N4_9ZZZZ</name>
<evidence type="ECO:0000313" key="2">
    <source>
        <dbReference type="EMBL" id="KKN87259.1"/>
    </source>
</evidence>
<accession>A0A0F9U6N4</accession>
<organism evidence="2">
    <name type="scientific">marine sediment metagenome</name>
    <dbReference type="NCBI Taxonomy" id="412755"/>
    <lineage>
        <taxon>unclassified sequences</taxon>
        <taxon>metagenomes</taxon>
        <taxon>ecological metagenomes</taxon>
    </lineage>
</organism>
<reference evidence="2" key="1">
    <citation type="journal article" date="2015" name="Nature">
        <title>Complex archaea that bridge the gap between prokaryotes and eukaryotes.</title>
        <authorList>
            <person name="Spang A."/>
            <person name="Saw J.H."/>
            <person name="Jorgensen S.L."/>
            <person name="Zaremba-Niedzwiedzka K."/>
            <person name="Martijn J."/>
            <person name="Lind A.E."/>
            <person name="van Eijk R."/>
            <person name="Schleper C."/>
            <person name="Guy L."/>
            <person name="Ettema T.J."/>
        </authorList>
    </citation>
    <scope>NUCLEOTIDE SEQUENCE</scope>
</reference>
<feature type="transmembrane region" description="Helical" evidence="1">
    <location>
        <begin position="18"/>
        <end position="42"/>
    </location>
</feature>
<sequence>MSDIEPDNARQGKKGTPVLLVLIAGLVLAVIAFLGLGAYGWFLPDSDLSTDRPAIAVPAVGSEPPETVVAPENSG</sequence>
<comment type="caution">
    <text evidence="2">The sequence shown here is derived from an EMBL/GenBank/DDBJ whole genome shotgun (WGS) entry which is preliminary data.</text>
</comment>
<keyword evidence="1" id="KW-0812">Transmembrane</keyword>
<protein>
    <recommendedName>
        <fullName evidence="3">Flagellar basal body-associated protein FliL</fullName>
    </recommendedName>
</protein>
<proteinExistence type="predicted"/>
<evidence type="ECO:0000256" key="1">
    <source>
        <dbReference type="SAM" id="Phobius"/>
    </source>
</evidence>
<keyword evidence="1" id="KW-0472">Membrane</keyword>
<keyword evidence="1" id="KW-1133">Transmembrane helix</keyword>
<dbReference type="EMBL" id="LAZR01000140">
    <property type="protein sequence ID" value="KKN87259.1"/>
    <property type="molecule type" value="Genomic_DNA"/>
</dbReference>